<protein>
    <submittedName>
        <fullName evidence="2">Glycosyltransferase</fullName>
        <ecNumber evidence="2">2.4.-.-</ecNumber>
    </submittedName>
</protein>
<dbReference type="Pfam" id="PF13692">
    <property type="entry name" value="Glyco_trans_1_4"/>
    <property type="match status" value="1"/>
</dbReference>
<evidence type="ECO:0000313" key="2">
    <source>
        <dbReference type="EMBL" id="MFD1175580.1"/>
    </source>
</evidence>
<dbReference type="RefSeq" id="WP_379317058.1">
    <property type="nucleotide sequence ID" value="NZ_JBHTLM010000002.1"/>
</dbReference>
<gene>
    <name evidence="2" type="ORF">ACFQ3W_04585</name>
</gene>
<keyword evidence="2" id="KW-0808">Transferase</keyword>
<sequence length="389" mass="44052">MKIAYLIHWNEGPDSGVFKKVLAQAREWRALQHEPAMYLFTSRSGDEWREAEEAGIRIIAETYRGKLGRQARFKVLLAKLRAWQPDIVYHRFDLYYPSLPRLLREVPSVLEINTNDVAELVLEKKKSGLRYGYHLLTRRLVLTAPAGFVFVSGELAEAAPFRRFVEGKAVKVIGNGINLQQHETTQGNTLPWTDAEAHEAAGASVESSVRFVFIGSAGQTWHGVDQIAELAAVKPDWGFDVIGMDRSELAQPVPDNMHFHGKLLRSRYQPLLDQADIAIGTLALYRKGMEEASPLKVREYLANGLPVITAYRETDFSEPVPFVLQLPNEPGNMVRSLGEIEQFVHAWKGRRVEREDVRHLDTAVKEAARIEFMERIITSRKRGSEPCPV</sequence>
<dbReference type="Pfam" id="PF13439">
    <property type="entry name" value="Glyco_transf_4"/>
    <property type="match status" value="1"/>
</dbReference>
<keyword evidence="2" id="KW-0328">Glycosyltransferase</keyword>
<dbReference type="InterPro" id="IPR028098">
    <property type="entry name" value="Glyco_trans_4-like_N"/>
</dbReference>
<keyword evidence="3" id="KW-1185">Reference proteome</keyword>
<dbReference type="Gene3D" id="3.40.50.2000">
    <property type="entry name" value="Glycogen Phosphorylase B"/>
    <property type="match status" value="2"/>
</dbReference>
<accession>A0ABW3RV66</accession>
<feature type="domain" description="Glycosyltransferase subfamily 4-like N-terminal" evidence="1">
    <location>
        <begin position="20"/>
        <end position="180"/>
    </location>
</feature>
<proteinExistence type="predicted"/>
<dbReference type="GO" id="GO:0016757">
    <property type="term" value="F:glycosyltransferase activity"/>
    <property type="evidence" value="ECO:0007669"/>
    <property type="project" value="UniProtKB-KW"/>
</dbReference>
<comment type="caution">
    <text evidence="2">The sequence shown here is derived from an EMBL/GenBank/DDBJ whole genome shotgun (WGS) entry which is preliminary data.</text>
</comment>
<name>A0ABW3RV66_9BACL</name>
<reference evidence="3" key="1">
    <citation type="journal article" date="2019" name="Int. J. Syst. Evol. Microbiol.">
        <title>The Global Catalogue of Microorganisms (GCM) 10K type strain sequencing project: providing services to taxonomists for standard genome sequencing and annotation.</title>
        <authorList>
            <consortium name="The Broad Institute Genomics Platform"/>
            <consortium name="The Broad Institute Genome Sequencing Center for Infectious Disease"/>
            <person name="Wu L."/>
            <person name="Ma J."/>
        </authorList>
    </citation>
    <scope>NUCLEOTIDE SEQUENCE [LARGE SCALE GENOMIC DNA]</scope>
    <source>
        <strain evidence="3">CCUG 59189</strain>
    </source>
</reference>
<dbReference type="Proteomes" id="UP001597262">
    <property type="component" value="Unassembled WGS sequence"/>
</dbReference>
<evidence type="ECO:0000313" key="3">
    <source>
        <dbReference type="Proteomes" id="UP001597262"/>
    </source>
</evidence>
<dbReference type="EMBL" id="JBHTLM010000002">
    <property type="protein sequence ID" value="MFD1175580.1"/>
    <property type="molecule type" value="Genomic_DNA"/>
</dbReference>
<dbReference type="EC" id="2.4.-.-" evidence="2"/>
<organism evidence="2 3">
    <name type="scientific">Paenibacillus puldeungensis</name>
    <dbReference type="NCBI Taxonomy" id="696536"/>
    <lineage>
        <taxon>Bacteria</taxon>
        <taxon>Bacillati</taxon>
        <taxon>Bacillota</taxon>
        <taxon>Bacilli</taxon>
        <taxon>Bacillales</taxon>
        <taxon>Paenibacillaceae</taxon>
        <taxon>Paenibacillus</taxon>
    </lineage>
</organism>
<evidence type="ECO:0000259" key="1">
    <source>
        <dbReference type="Pfam" id="PF13439"/>
    </source>
</evidence>
<dbReference type="SUPFAM" id="SSF53756">
    <property type="entry name" value="UDP-Glycosyltransferase/glycogen phosphorylase"/>
    <property type="match status" value="1"/>
</dbReference>